<evidence type="ECO:0000256" key="4">
    <source>
        <dbReference type="ARBA" id="ARBA00022490"/>
    </source>
</evidence>
<evidence type="ECO:0000256" key="12">
    <source>
        <dbReference type="ARBA" id="ARBA00047283"/>
    </source>
</evidence>
<keyword evidence="8 13" id="KW-0949">S-adenosyl-L-methionine</keyword>
<evidence type="ECO:0000256" key="8">
    <source>
        <dbReference type="ARBA" id="ARBA00022691"/>
    </source>
</evidence>
<feature type="binding site" evidence="13">
    <location>
        <position position="308"/>
    </location>
    <ligand>
        <name>S-adenosyl-L-methionine</name>
        <dbReference type="ChEBI" id="CHEBI:59789"/>
    </ligand>
</feature>
<feature type="active site" description="Nucleophile" evidence="13">
    <location>
        <position position="381"/>
    </location>
</feature>
<sequence>MVHKSQNPRQKAVEILSGVLGRNKPLKMLLTDDVLSRFDKSDRGFLLEIVYGVLRNLYFIDWLLEGFYKNKKKLSVYTINNLRCAVYQLIFMRVPEYAAVFEAVNIEKIYGEKTSAVNAILRNFLRKYKKEGVPQAEHLSIKYSHPEWLISRWLKRFPENEIEAFLKANNEKPPFTIAVKPEERNKVTFYLNSKGFKTNLTKYSPSGLIVEGQGYEIRKTLMESSFFWIVQDEASQLACFLLQPFNGLTVLDACASPGGKTLLTAVLMKKGRIICLEKNRVRMKILKENIERLKKFLPDIEIETILADARHCENVLQKNLKFERIIVDAPCSSLGVIRRNPDVRYRVSEREIERLSKTQRLILEKVSSFLSPNGILVYSVCSTEPEEGEQVINNFLQKHDEFCSIKMLRTYPHIHGMDGFYIAKLLKTE</sequence>
<comment type="catalytic activity">
    <reaction evidence="12">
        <text>cytidine(967) in 16S rRNA + S-adenosyl-L-methionine = 5-methylcytidine(967) in 16S rRNA + S-adenosyl-L-homocysteine + H(+)</text>
        <dbReference type="Rhea" id="RHEA:42748"/>
        <dbReference type="Rhea" id="RHEA-COMP:10219"/>
        <dbReference type="Rhea" id="RHEA-COMP:10220"/>
        <dbReference type="ChEBI" id="CHEBI:15378"/>
        <dbReference type="ChEBI" id="CHEBI:57856"/>
        <dbReference type="ChEBI" id="CHEBI:59789"/>
        <dbReference type="ChEBI" id="CHEBI:74483"/>
        <dbReference type="ChEBI" id="CHEBI:82748"/>
        <dbReference type="EC" id="2.1.1.176"/>
    </reaction>
</comment>
<evidence type="ECO:0000256" key="11">
    <source>
        <dbReference type="ARBA" id="ARBA00031088"/>
    </source>
</evidence>
<name>A0A7C4EMA9_9BACT</name>
<dbReference type="CDD" id="cd02440">
    <property type="entry name" value="AdoMet_MTases"/>
    <property type="match status" value="1"/>
</dbReference>
<keyword evidence="9 13" id="KW-0694">RNA-binding</keyword>
<dbReference type="InterPro" id="IPR023267">
    <property type="entry name" value="RCMT"/>
</dbReference>
<evidence type="ECO:0000256" key="3">
    <source>
        <dbReference type="ARBA" id="ARBA00012140"/>
    </source>
</evidence>
<dbReference type="PANTHER" id="PTHR22807:SF53">
    <property type="entry name" value="RIBOSOMAL RNA SMALL SUBUNIT METHYLTRANSFERASE B-RELATED"/>
    <property type="match status" value="1"/>
</dbReference>
<evidence type="ECO:0000256" key="6">
    <source>
        <dbReference type="ARBA" id="ARBA00022603"/>
    </source>
</evidence>
<accession>A0A7C4EMA9</accession>
<dbReference type="GO" id="GO:0008649">
    <property type="term" value="F:rRNA methyltransferase activity"/>
    <property type="evidence" value="ECO:0007669"/>
    <property type="project" value="InterPro"/>
</dbReference>
<dbReference type="SUPFAM" id="SSF53335">
    <property type="entry name" value="S-adenosyl-L-methionine-dependent methyltransferases"/>
    <property type="match status" value="1"/>
</dbReference>
<dbReference type="Pfam" id="PF22458">
    <property type="entry name" value="RsmF-B_ferredox"/>
    <property type="match status" value="1"/>
</dbReference>
<evidence type="ECO:0000313" key="15">
    <source>
        <dbReference type="EMBL" id="HGH00146.1"/>
    </source>
</evidence>
<dbReference type="GO" id="GO:0003723">
    <property type="term" value="F:RNA binding"/>
    <property type="evidence" value="ECO:0007669"/>
    <property type="project" value="UniProtKB-UniRule"/>
</dbReference>
<feature type="binding site" evidence="13">
    <location>
        <position position="277"/>
    </location>
    <ligand>
        <name>S-adenosyl-L-methionine</name>
        <dbReference type="ChEBI" id="CHEBI:59789"/>
    </ligand>
</feature>
<dbReference type="FunFam" id="3.40.50.150:FF:000022">
    <property type="entry name" value="Ribosomal RNA small subunit methyltransferase B"/>
    <property type="match status" value="1"/>
</dbReference>
<comment type="caution">
    <text evidence="13">Lacks conserved residue(s) required for the propagation of feature annotation.</text>
</comment>
<dbReference type="EC" id="2.1.1.176" evidence="3"/>
<protein>
    <recommendedName>
        <fullName evidence="3">16S rRNA (cytosine(967)-C(5))-methyltransferase</fullName>
        <ecNumber evidence="3">2.1.1.176</ecNumber>
    </recommendedName>
    <alternativeName>
        <fullName evidence="10">16S rRNA m5C967 methyltransferase</fullName>
    </alternativeName>
    <alternativeName>
        <fullName evidence="11">rRNA (cytosine-C(5)-)-methyltransferase RsmB</fullName>
    </alternativeName>
</protein>
<evidence type="ECO:0000256" key="1">
    <source>
        <dbReference type="ARBA" id="ARBA00002724"/>
    </source>
</evidence>
<keyword evidence="4" id="KW-0963">Cytoplasm</keyword>
<dbReference type="GO" id="GO:0005737">
    <property type="term" value="C:cytoplasm"/>
    <property type="evidence" value="ECO:0007669"/>
    <property type="project" value="UniProtKB-SubCell"/>
</dbReference>
<dbReference type="AlphaFoldDB" id="A0A7C4EMA9"/>
<evidence type="ECO:0000256" key="5">
    <source>
        <dbReference type="ARBA" id="ARBA00022552"/>
    </source>
</evidence>
<comment type="caution">
    <text evidence="15">The sequence shown here is derived from an EMBL/GenBank/DDBJ whole genome shotgun (WGS) entry which is preliminary data.</text>
</comment>
<comment type="function">
    <text evidence="1">Specifically methylates the cytosine at position 967 (m5C967) of 16S rRNA.</text>
</comment>
<dbReference type="InterPro" id="IPR035926">
    <property type="entry name" value="NusB-like_sf"/>
</dbReference>
<keyword evidence="7 13" id="KW-0808">Transferase</keyword>
<dbReference type="PRINTS" id="PR02008">
    <property type="entry name" value="RCMTFAMILY"/>
</dbReference>
<dbReference type="Pfam" id="PF01189">
    <property type="entry name" value="Methyltr_RsmB-F"/>
    <property type="match status" value="1"/>
</dbReference>
<reference evidence="15" key="1">
    <citation type="journal article" date="2020" name="mSystems">
        <title>Genome- and Community-Level Interaction Insights into Carbon Utilization and Element Cycling Functions of Hydrothermarchaeota in Hydrothermal Sediment.</title>
        <authorList>
            <person name="Zhou Z."/>
            <person name="Liu Y."/>
            <person name="Xu W."/>
            <person name="Pan J."/>
            <person name="Luo Z.H."/>
            <person name="Li M."/>
        </authorList>
    </citation>
    <scope>NUCLEOTIDE SEQUENCE [LARGE SCALE GENOMIC DNA]</scope>
    <source>
        <strain evidence="15">SpSt-788</strain>
    </source>
</reference>
<dbReference type="InterPro" id="IPR006027">
    <property type="entry name" value="NusB_RsmB_TIM44"/>
</dbReference>
<organism evidence="15">
    <name type="scientific">Thermodesulfovibrio aggregans</name>
    <dbReference type="NCBI Taxonomy" id="86166"/>
    <lineage>
        <taxon>Bacteria</taxon>
        <taxon>Pseudomonadati</taxon>
        <taxon>Nitrospirota</taxon>
        <taxon>Thermodesulfovibrionia</taxon>
        <taxon>Thermodesulfovibrionales</taxon>
        <taxon>Thermodesulfovibrionaceae</taxon>
        <taxon>Thermodesulfovibrio</taxon>
    </lineage>
</organism>
<keyword evidence="5" id="KW-0698">rRNA processing</keyword>
<proteinExistence type="inferred from homology"/>
<feature type="binding site" evidence="13">
    <location>
        <position position="328"/>
    </location>
    <ligand>
        <name>S-adenosyl-L-methionine</name>
        <dbReference type="ChEBI" id="CHEBI:59789"/>
    </ligand>
</feature>
<dbReference type="InterPro" id="IPR004573">
    <property type="entry name" value="rRNA_ssu_MeTfrase_B"/>
</dbReference>
<dbReference type="PROSITE" id="PS51686">
    <property type="entry name" value="SAM_MT_RSMB_NOP"/>
    <property type="match status" value="1"/>
</dbReference>
<dbReference type="NCBIfam" id="NF011494">
    <property type="entry name" value="PRK14902.1"/>
    <property type="match status" value="1"/>
</dbReference>
<dbReference type="InterPro" id="IPR001678">
    <property type="entry name" value="MeTrfase_RsmB-F_NOP2_dom"/>
</dbReference>
<dbReference type="Gene3D" id="3.40.50.150">
    <property type="entry name" value="Vaccinia Virus protein VP39"/>
    <property type="match status" value="1"/>
</dbReference>
<evidence type="ECO:0000256" key="9">
    <source>
        <dbReference type="ARBA" id="ARBA00022884"/>
    </source>
</evidence>
<comment type="subcellular location">
    <subcellularLocation>
        <location evidence="2">Cytoplasm</location>
    </subcellularLocation>
</comment>
<dbReference type="GO" id="GO:0006355">
    <property type="term" value="P:regulation of DNA-templated transcription"/>
    <property type="evidence" value="ECO:0007669"/>
    <property type="project" value="InterPro"/>
</dbReference>
<dbReference type="NCBIfam" id="TIGR00563">
    <property type="entry name" value="rsmB"/>
    <property type="match status" value="1"/>
</dbReference>
<feature type="domain" description="SAM-dependent MTase RsmB/NOP-type" evidence="14">
    <location>
        <begin position="165"/>
        <end position="429"/>
    </location>
</feature>
<dbReference type="Pfam" id="PF01029">
    <property type="entry name" value="NusB"/>
    <property type="match status" value="1"/>
</dbReference>
<dbReference type="SUPFAM" id="SSF48013">
    <property type="entry name" value="NusB-like"/>
    <property type="match status" value="1"/>
</dbReference>
<keyword evidence="6 13" id="KW-0489">Methyltransferase</keyword>
<gene>
    <name evidence="15" type="primary">rsmB</name>
    <name evidence="15" type="ORF">ENV75_06865</name>
</gene>
<evidence type="ECO:0000256" key="7">
    <source>
        <dbReference type="ARBA" id="ARBA00022679"/>
    </source>
</evidence>
<evidence type="ECO:0000256" key="10">
    <source>
        <dbReference type="ARBA" id="ARBA00030399"/>
    </source>
</evidence>
<dbReference type="PANTHER" id="PTHR22807">
    <property type="entry name" value="NOP2 YEAST -RELATED NOL1/NOP2/FMU SUN DOMAIN-CONTAINING"/>
    <property type="match status" value="1"/>
</dbReference>
<evidence type="ECO:0000256" key="2">
    <source>
        <dbReference type="ARBA" id="ARBA00004496"/>
    </source>
</evidence>
<evidence type="ECO:0000256" key="13">
    <source>
        <dbReference type="PROSITE-ProRule" id="PRU01023"/>
    </source>
</evidence>
<dbReference type="InterPro" id="IPR054728">
    <property type="entry name" value="RsmB-like_ferredoxin"/>
</dbReference>
<evidence type="ECO:0000259" key="14">
    <source>
        <dbReference type="PROSITE" id="PS51686"/>
    </source>
</evidence>
<dbReference type="EMBL" id="DTHO01000073">
    <property type="protein sequence ID" value="HGH00146.1"/>
    <property type="molecule type" value="Genomic_DNA"/>
</dbReference>
<dbReference type="InterPro" id="IPR029063">
    <property type="entry name" value="SAM-dependent_MTases_sf"/>
</dbReference>
<dbReference type="Gene3D" id="1.10.940.10">
    <property type="entry name" value="NusB-like"/>
    <property type="match status" value="1"/>
</dbReference>
<dbReference type="InterPro" id="IPR049560">
    <property type="entry name" value="MeTrfase_RsmB-F_NOP2_cat"/>
</dbReference>
<comment type="similarity">
    <text evidence="13">Belongs to the class I-like SAM-binding methyltransferase superfamily. RsmB/NOP family.</text>
</comment>